<dbReference type="InterPro" id="IPR028098">
    <property type="entry name" value="Glyco_trans_4-like_N"/>
</dbReference>
<organism evidence="3 4">
    <name type="scientific">Polaribacter gangjinensis</name>
    <dbReference type="NCBI Taxonomy" id="574710"/>
    <lineage>
        <taxon>Bacteria</taxon>
        <taxon>Pseudomonadati</taxon>
        <taxon>Bacteroidota</taxon>
        <taxon>Flavobacteriia</taxon>
        <taxon>Flavobacteriales</taxon>
        <taxon>Flavobacteriaceae</taxon>
    </lineage>
</organism>
<dbReference type="EMBL" id="MSCL01000001">
    <property type="protein sequence ID" value="PQJ73804.1"/>
    <property type="molecule type" value="Genomic_DNA"/>
</dbReference>
<dbReference type="PANTHER" id="PTHR12526">
    <property type="entry name" value="GLYCOSYLTRANSFERASE"/>
    <property type="match status" value="1"/>
</dbReference>
<dbReference type="OrthoDB" id="9808590at2"/>
<dbReference type="Gene3D" id="3.40.50.2000">
    <property type="entry name" value="Glycogen Phosphorylase B"/>
    <property type="match status" value="2"/>
</dbReference>
<sequence length="369" mass="42253">MKIVFSSNLAWSIYNFRLPLLKSLQNDGHIIYAVANNDKYVSNLENENFIFENININNNSKNPIKDIFLIYKYYILYKKIKPDIICHNAIKPNIYGTLAAKFLNIPVVNNISGLGTLFIKKSFSTRIAKLLYKFSQKNADKIFFQNRDDLNEFIKNKLINEKKCEVISGSGVDTKKFIPKKKVNNLKFKFIFIGRLIFDKGILEFIEALKILNLEYKNFEGLILGPIYKLNHTAVSEKVLNEWINDGIVKYLGETENVLPYIQDADCLVLPSYREGLSKVLIEASSVAIPIITTDVPGCRDVVVDGVTGLLCKVKDSKSLAEKMKLLLNMNVEKRLEMGIEARKRAIDVFDQNIIIDKYKRAIYEIVSI</sequence>
<name>A0A2S7W849_9FLAO</name>
<dbReference type="RefSeq" id="WP_105044958.1">
    <property type="nucleotide sequence ID" value="NZ_CP150662.1"/>
</dbReference>
<dbReference type="PANTHER" id="PTHR12526:SF638">
    <property type="entry name" value="SPORE COAT PROTEIN SA"/>
    <property type="match status" value="1"/>
</dbReference>
<dbReference type="InterPro" id="IPR001296">
    <property type="entry name" value="Glyco_trans_1"/>
</dbReference>
<dbReference type="SUPFAM" id="SSF53756">
    <property type="entry name" value="UDP-Glycosyltransferase/glycogen phosphorylase"/>
    <property type="match status" value="1"/>
</dbReference>
<feature type="domain" description="Glycosyltransferase subfamily 4-like N-terminal" evidence="2">
    <location>
        <begin position="2"/>
        <end position="146"/>
    </location>
</feature>
<dbReference type="CDD" id="cd03808">
    <property type="entry name" value="GT4_CapM-like"/>
    <property type="match status" value="1"/>
</dbReference>
<dbReference type="Pfam" id="PF00534">
    <property type="entry name" value="Glycos_transf_1"/>
    <property type="match status" value="1"/>
</dbReference>
<evidence type="ECO:0000259" key="2">
    <source>
        <dbReference type="Pfam" id="PF13477"/>
    </source>
</evidence>
<dbReference type="GO" id="GO:0016757">
    <property type="term" value="F:glycosyltransferase activity"/>
    <property type="evidence" value="ECO:0007669"/>
    <property type="project" value="InterPro"/>
</dbReference>
<dbReference type="Proteomes" id="UP000237608">
    <property type="component" value="Unassembled WGS sequence"/>
</dbReference>
<keyword evidence="4" id="KW-1185">Reference proteome</keyword>
<reference evidence="3 4" key="1">
    <citation type="submission" date="2016-12" db="EMBL/GenBank/DDBJ databases">
        <title>Trade-off between light-utilization and light-protection in marine flavobacteria.</title>
        <authorList>
            <person name="Kumagai Y."/>
            <person name="Yoshizawa S."/>
            <person name="Kogure K."/>
            <person name="Iwasaki W."/>
        </authorList>
    </citation>
    <scope>NUCLEOTIDE SEQUENCE [LARGE SCALE GENOMIC DNA]</scope>
    <source>
        <strain evidence="3 4">KCTC 22729</strain>
    </source>
</reference>
<evidence type="ECO:0000259" key="1">
    <source>
        <dbReference type="Pfam" id="PF00534"/>
    </source>
</evidence>
<evidence type="ECO:0008006" key="5">
    <source>
        <dbReference type="Google" id="ProtNLM"/>
    </source>
</evidence>
<dbReference type="Pfam" id="PF13477">
    <property type="entry name" value="Glyco_trans_4_2"/>
    <property type="match status" value="1"/>
</dbReference>
<feature type="domain" description="Glycosyl transferase family 1" evidence="1">
    <location>
        <begin position="175"/>
        <end position="345"/>
    </location>
</feature>
<comment type="caution">
    <text evidence="3">The sequence shown here is derived from an EMBL/GenBank/DDBJ whole genome shotgun (WGS) entry which is preliminary data.</text>
</comment>
<gene>
    <name evidence="3" type="ORF">BTO13_00270</name>
</gene>
<dbReference type="AlphaFoldDB" id="A0A2S7W849"/>
<accession>A0A2S7W849</accession>
<proteinExistence type="predicted"/>
<evidence type="ECO:0000313" key="3">
    <source>
        <dbReference type="EMBL" id="PQJ73804.1"/>
    </source>
</evidence>
<evidence type="ECO:0000313" key="4">
    <source>
        <dbReference type="Proteomes" id="UP000237608"/>
    </source>
</evidence>
<protein>
    <recommendedName>
        <fullName evidence="5">Glycosyltransferase family 1 protein</fullName>
    </recommendedName>
</protein>